<dbReference type="InterPro" id="IPR001471">
    <property type="entry name" value="AP2/ERF_dom"/>
</dbReference>
<feature type="region of interest" description="Disordered" evidence="8">
    <location>
        <begin position="158"/>
        <end position="177"/>
    </location>
</feature>
<evidence type="ECO:0000256" key="5">
    <source>
        <dbReference type="ARBA" id="ARBA00023163"/>
    </source>
</evidence>
<dbReference type="EMBL" id="MW375861">
    <property type="protein sequence ID" value="QRN75494.1"/>
    <property type="molecule type" value="mRNA"/>
</dbReference>
<evidence type="ECO:0000313" key="10">
    <source>
        <dbReference type="EMBL" id="QRN75494.1"/>
    </source>
</evidence>
<feature type="domain" description="AP2/ERF" evidence="9">
    <location>
        <begin position="406"/>
        <end position="463"/>
    </location>
</feature>
<comment type="subcellular location">
    <subcellularLocation>
        <location evidence="1">Nucleus</location>
    </subcellularLocation>
</comment>
<feature type="domain" description="AP2/ERF" evidence="9">
    <location>
        <begin position="314"/>
        <end position="370"/>
    </location>
</feature>
<dbReference type="Pfam" id="PF00847">
    <property type="entry name" value="AP2"/>
    <property type="match status" value="2"/>
</dbReference>
<evidence type="ECO:0000256" key="2">
    <source>
        <dbReference type="ARBA" id="ARBA00022737"/>
    </source>
</evidence>
<dbReference type="PANTHER" id="PTHR32467:SF118">
    <property type="entry name" value="ETHYLENE-RESPONSIVE TRANSCRIPTION FACTOR RAP2-7"/>
    <property type="match status" value="1"/>
</dbReference>
<sequence>MFDLNALPDFQIKNGHDAAVDEPQLKSGKDSGLPYAQFRDVKGAGMSDTQIEDAQDGGRSDGQIITRQDVAPTYTDSYFLTGSDENRVGSNGSGASASDSTVVFVRGSADQVGSEASEVAYHSAILVKAPPQHKFGLTRIPGSSDSVTSVSSVVNATAEVEASSQSDGHSSTDSINQVVGNGHAASDILDTWPHHHVGNRDSVSYAYEALNGRASCHLGSSSVETCMPGTIPATRQLFPSLKLQDASFIPVPNVSPTCDAMTGLTSWIAYPKSPWVGLPFCQAGTPSTKSLPQYSMHAQPMKKSRRGPRSRSSQYRGVTFYRRTGRWESHIWDCGKQVYLGGFDTAHAAARAYDRAAIKFRGPEADINFTLSDYEDDLRQTASLSKEEFVHILRRQSTGFSRGSSKYRGVTLHKCGRWEARMGQFLGKKYIYLGLFDSEVEAARAYDRAAIRCNGREAVTNFDPNSYEEELFAEGNNESEEGLGLSLGTVGVTRSEEPVIFPLHGNLPILSKPNTRDVWFAKSGIGGDLVGAPLVYAAGSPAIWPVGPTPPSVSLGYGDSKPVLKSCFSTVSDSSSSGKPLFGDVSNIDTMPALRQNMCFGLDLPILGPDQSTPFPLIRELATSSLNPYKVSNVEGCPPNVEFKPGGNGLLSSVPVLPTWHTYLAKKSDAVAAAKFIPTAAASSGFSPYVRATPGQSTFNMDWLSKRGLDCAVDTSITMAASNVLTDSVEEAVSTQDRSFLDLSLGRKL</sequence>
<dbReference type="AlphaFoldDB" id="A0A891ZV58"/>
<reference evidence="10" key="1">
    <citation type="journal article" date="2021" name="Mol. Biol. Evol.">
        <title>The evolution of euAPETALA2 genes in vascular plants: from plesiomorphic roles in sporangia to acquired functions in ovules and fruits.</title>
        <authorList>
            <person name="Zumajo-Cardona C."/>
            <person name="Pabon-Mora N."/>
            <person name="Ambrose B.A."/>
        </authorList>
    </citation>
    <scope>NUCLEOTIDE SEQUENCE</scope>
    <source>
        <strain evidence="10">D</strain>
    </source>
</reference>
<dbReference type="SMART" id="SM00380">
    <property type="entry name" value="AP2"/>
    <property type="match status" value="2"/>
</dbReference>
<feature type="compositionally biased region" description="Basic residues" evidence="8">
    <location>
        <begin position="300"/>
        <end position="309"/>
    </location>
</feature>
<dbReference type="GO" id="GO:0003700">
    <property type="term" value="F:DNA-binding transcription factor activity"/>
    <property type="evidence" value="ECO:0007669"/>
    <property type="project" value="InterPro"/>
</dbReference>
<dbReference type="PROSITE" id="PS51032">
    <property type="entry name" value="AP2_ERF"/>
    <property type="match status" value="2"/>
</dbReference>
<dbReference type="Gene3D" id="3.30.730.10">
    <property type="entry name" value="AP2/ERF domain"/>
    <property type="match status" value="2"/>
</dbReference>
<name>A0A891ZV58_9MONI</name>
<keyword evidence="5" id="KW-0804">Transcription</keyword>
<evidence type="ECO:0000256" key="7">
    <source>
        <dbReference type="ARBA" id="ARBA00037973"/>
    </source>
</evidence>
<protein>
    <submittedName>
        <fullName evidence="10">APETALA2</fullName>
    </submittedName>
</protein>
<dbReference type="PRINTS" id="PR00367">
    <property type="entry name" value="ETHRSPELEMNT"/>
</dbReference>
<keyword evidence="2" id="KW-0677">Repeat</keyword>
<evidence type="ECO:0000256" key="3">
    <source>
        <dbReference type="ARBA" id="ARBA00023015"/>
    </source>
</evidence>
<dbReference type="InterPro" id="IPR016177">
    <property type="entry name" value="DNA-bd_dom_sf"/>
</dbReference>
<organism evidence="10">
    <name type="scientific">Anemia villosa</name>
    <dbReference type="NCBI Taxonomy" id="148560"/>
    <lineage>
        <taxon>Eukaryota</taxon>
        <taxon>Viridiplantae</taxon>
        <taxon>Streptophyta</taxon>
        <taxon>Embryophyta</taxon>
        <taxon>Tracheophyta</taxon>
        <taxon>Polypodiopsida</taxon>
        <taxon>Polypodiidae</taxon>
        <taxon>Schizaeales</taxon>
        <taxon>Anemiaceae</taxon>
        <taxon>Anemia</taxon>
    </lineage>
</organism>
<evidence type="ECO:0000256" key="6">
    <source>
        <dbReference type="ARBA" id="ARBA00023242"/>
    </source>
</evidence>
<dbReference type="InterPro" id="IPR036955">
    <property type="entry name" value="AP2/ERF_dom_sf"/>
</dbReference>
<dbReference type="GO" id="GO:0005634">
    <property type="term" value="C:nucleus"/>
    <property type="evidence" value="ECO:0007669"/>
    <property type="project" value="UniProtKB-SubCell"/>
</dbReference>
<dbReference type="CDD" id="cd00018">
    <property type="entry name" value="AP2"/>
    <property type="match status" value="2"/>
</dbReference>
<feature type="compositionally biased region" description="Low complexity" evidence="8">
    <location>
        <begin position="158"/>
        <end position="174"/>
    </location>
</feature>
<dbReference type="GO" id="GO:0003677">
    <property type="term" value="F:DNA binding"/>
    <property type="evidence" value="ECO:0007669"/>
    <property type="project" value="UniProtKB-KW"/>
</dbReference>
<feature type="region of interest" description="Disordered" evidence="8">
    <location>
        <begin position="291"/>
        <end position="314"/>
    </location>
</feature>
<evidence type="ECO:0000259" key="9">
    <source>
        <dbReference type="PROSITE" id="PS51032"/>
    </source>
</evidence>
<keyword evidence="4" id="KW-0238">DNA-binding</keyword>
<keyword evidence="6" id="KW-0539">Nucleus</keyword>
<comment type="similarity">
    <text evidence="7">Belongs to the AP2/ERF transcription factor family. AP2 subfamily.</text>
</comment>
<dbReference type="FunFam" id="3.30.730.10:FF:000004">
    <property type="entry name" value="AP2-like ethylene-responsive transcription factor"/>
    <property type="match status" value="1"/>
</dbReference>
<accession>A0A891ZV58</accession>
<feature type="region of interest" description="Disordered" evidence="8">
    <location>
        <begin position="44"/>
        <end position="63"/>
    </location>
</feature>
<evidence type="ECO:0000256" key="4">
    <source>
        <dbReference type="ARBA" id="ARBA00023125"/>
    </source>
</evidence>
<evidence type="ECO:0000256" key="8">
    <source>
        <dbReference type="SAM" id="MobiDB-lite"/>
    </source>
</evidence>
<dbReference type="SUPFAM" id="SSF54171">
    <property type="entry name" value="DNA-binding domain"/>
    <property type="match status" value="2"/>
</dbReference>
<dbReference type="PANTHER" id="PTHR32467">
    <property type="entry name" value="AP2-LIKE ETHYLENE-RESPONSIVE TRANSCRIPTION FACTOR"/>
    <property type="match status" value="1"/>
</dbReference>
<keyword evidence="3" id="KW-0805">Transcription regulation</keyword>
<dbReference type="FunFam" id="3.30.730.10:FF:000002">
    <property type="entry name" value="AP2-like ethylene-responsive transcription factor"/>
    <property type="match status" value="1"/>
</dbReference>
<proteinExistence type="evidence at transcript level"/>
<evidence type="ECO:0000256" key="1">
    <source>
        <dbReference type="ARBA" id="ARBA00004123"/>
    </source>
</evidence>